<evidence type="ECO:0000313" key="1">
    <source>
        <dbReference type="EMBL" id="PLW57251.1"/>
    </source>
</evidence>
<evidence type="ECO:0000313" key="2">
    <source>
        <dbReference type="Proteomes" id="UP000235388"/>
    </source>
</evidence>
<accession>A0A2N5W4T5</accession>
<comment type="caution">
    <text evidence="1">The sequence shown here is derived from an EMBL/GenBank/DDBJ whole genome shotgun (WGS) entry which is preliminary data.</text>
</comment>
<dbReference type="AlphaFoldDB" id="A0A2N5W4T5"/>
<gene>
    <name evidence="1" type="ORF">PCANC_02396</name>
</gene>
<dbReference type="Proteomes" id="UP000235388">
    <property type="component" value="Unassembled WGS sequence"/>
</dbReference>
<proteinExistence type="predicted"/>
<organism evidence="1 2">
    <name type="scientific">Puccinia coronata f. sp. avenae</name>
    <dbReference type="NCBI Taxonomy" id="200324"/>
    <lineage>
        <taxon>Eukaryota</taxon>
        <taxon>Fungi</taxon>
        <taxon>Dikarya</taxon>
        <taxon>Basidiomycota</taxon>
        <taxon>Pucciniomycotina</taxon>
        <taxon>Pucciniomycetes</taxon>
        <taxon>Pucciniales</taxon>
        <taxon>Pucciniaceae</taxon>
        <taxon>Puccinia</taxon>
    </lineage>
</organism>
<keyword evidence="2" id="KW-1185">Reference proteome</keyword>
<sequence>MHWRHPHPYLHPQQPFQTGTRVPVAGTHGCANGAAYCLPRRHQLLRFQSPMLMKHGEIDDHQDFCPPSCHQLLRFQFPMPTKHDKITDHQDFCLPASPGQSAT</sequence>
<reference evidence="1 2" key="1">
    <citation type="submission" date="2017-11" db="EMBL/GenBank/DDBJ databases">
        <title>De novo assembly and phasing of dikaryotic genomes from two isolates of Puccinia coronata f. sp. avenae, the causal agent of oat crown rust.</title>
        <authorList>
            <person name="Miller M.E."/>
            <person name="Zhang Y."/>
            <person name="Omidvar V."/>
            <person name="Sperschneider J."/>
            <person name="Schwessinger B."/>
            <person name="Raley C."/>
            <person name="Palmer J.M."/>
            <person name="Garnica D."/>
            <person name="Upadhyaya N."/>
            <person name="Rathjen J."/>
            <person name="Taylor J.M."/>
            <person name="Park R.F."/>
            <person name="Dodds P.N."/>
            <person name="Hirsch C.D."/>
            <person name="Kianian S.F."/>
            <person name="Figueroa M."/>
        </authorList>
    </citation>
    <scope>NUCLEOTIDE SEQUENCE [LARGE SCALE GENOMIC DNA]</scope>
    <source>
        <strain evidence="1">12NC29</strain>
    </source>
</reference>
<protein>
    <submittedName>
        <fullName evidence="1">Uncharacterized protein</fullName>
    </submittedName>
</protein>
<name>A0A2N5W4T5_9BASI</name>
<dbReference type="EMBL" id="PGCJ01000012">
    <property type="protein sequence ID" value="PLW57251.1"/>
    <property type="molecule type" value="Genomic_DNA"/>
</dbReference>